<dbReference type="InterPro" id="IPR005952">
    <property type="entry name" value="Phosphogly_mut1"/>
</dbReference>
<dbReference type="PIRSF" id="PIRSF000709">
    <property type="entry name" value="6PFK_2-Ptase"/>
    <property type="match status" value="1"/>
</dbReference>
<dbReference type="EC" id="5.4.2.11" evidence="2"/>
<evidence type="ECO:0000256" key="1">
    <source>
        <dbReference type="ARBA" id="ARBA00006717"/>
    </source>
</evidence>
<dbReference type="Gene3D" id="3.40.50.1240">
    <property type="entry name" value="Phosphoglycerate mutase-like"/>
    <property type="match status" value="1"/>
</dbReference>
<evidence type="ECO:0000313" key="5">
    <source>
        <dbReference type="EMBL" id="GAA6499043.1"/>
    </source>
</evidence>
<evidence type="ECO:0000256" key="2">
    <source>
        <dbReference type="ARBA" id="ARBA00012028"/>
    </source>
</evidence>
<gene>
    <name evidence="5" type="ORF">K340107D12_18590</name>
</gene>
<keyword evidence="6" id="KW-1185">Reference proteome</keyword>
<organism evidence="5 6">
    <name type="scientific">Blautia parvula</name>
    <dbReference type="NCBI Taxonomy" id="2877527"/>
    <lineage>
        <taxon>Bacteria</taxon>
        <taxon>Bacillati</taxon>
        <taxon>Bacillota</taxon>
        <taxon>Clostridia</taxon>
        <taxon>Lachnospirales</taxon>
        <taxon>Lachnospiraceae</taxon>
        <taxon>Blautia</taxon>
    </lineage>
</organism>
<keyword evidence="4" id="KW-0413">Isomerase</keyword>
<name>A0ABQ0BR82_9FIRM</name>
<dbReference type="InterPro" id="IPR013078">
    <property type="entry name" value="His_Pase_superF_clade-1"/>
</dbReference>
<accession>A0ABQ0BR82</accession>
<comment type="similarity">
    <text evidence="1">Belongs to the phosphoglycerate mutase family. BPG-dependent PGAM subfamily.</text>
</comment>
<dbReference type="EMBL" id="BAABZQ010000001">
    <property type="protein sequence ID" value="GAA6499043.1"/>
    <property type="molecule type" value="Genomic_DNA"/>
</dbReference>
<dbReference type="RefSeq" id="WP_054351033.1">
    <property type="nucleotide sequence ID" value="NZ_AP031413.1"/>
</dbReference>
<dbReference type="SMART" id="SM00855">
    <property type="entry name" value="PGAM"/>
    <property type="match status" value="1"/>
</dbReference>
<keyword evidence="3" id="KW-0324">Glycolysis</keyword>
<proteinExistence type="inferred from homology"/>
<sequence>MIIYTARHGQTEWNALHKVCGRTDVDLTPEGYKQAEALAENVSGCRIHMIYSSPLRRAAETSRIISERMGIPYFTDNRLMEQDYGIYEGVDRKNEDFLRNKKNFAFRYPSGESMMQTAVRVYGLLDEIREKEAGKNVLLVSHGGVCRVIRSYFVDMTNEEYFNYTQKNGALEVYEYR</sequence>
<evidence type="ECO:0000313" key="6">
    <source>
        <dbReference type="Proteomes" id="UP001600941"/>
    </source>
</evidence>
<reference evidence="5 6" key="1">
    <citation type="submission" date="2024-04" db="EMBL/GenBank/DDBJ databases">
        <title>Defined microbial consortia suppress multidrug-resistant proinflammatory Enterobacteriaceae via ecological control.</title>
        <authorList>
            <person name="Furuichi M."/>
            <person name="Kawaguchi T."/>
            <person name="Pust M."/>
            <person name="Yasuma K."/>
            <person name="Plichta D."/>
            <person name="Hasegawa N."/>
            <person name="Ohya T."/>
            <person name="Bhattarai S."/>
            <person name="Sasajima S."/>
            <person name="Aoto Y."/>
            <person name="Tuganbaev T."/>
            <person name="Yaginuma M."/>
            <person name="Ueda M."/>
            <person name="Okahashi N."/>
            <person name="Amafuji K."/>
            <person name="Kiridooshi Y."/>
            <person name="Sugita K."/>
            <person name="Strazar M."/>
            <person name="Skelly A."/>
            <person name="Suda W."/>
            <person name="Hattori M."/>
            <person name="Nakamoto N."/>
            <person name="Caballero S."/>
            <person name="Norman J."/>
            <person name="Olle B."/>
            <person name="Tanoue T."/>
            <person name="Arita M."/>
            <person name="Bucci V."/>
            <person name="Atarashi K."/>
            <person name="Xavier R."/>
            <person name="Honda K."/>
        </authorList>
    </citation>
    <scope>NUCLEOTIDE SEQUENCE [LARGE SCALE GENOMIC DNA]</scope>
    <source>
        <strain evidence="6">k34-0107-D12</strain>
    </source>
</reference>
<evidence type="ECO:0000256" key="3">
    <source>
        <dbReference type="ARBA" id="ARBA00023152"/>
    </source>
</evidence>
<dbReference type="SUPFAM" id="SSF53254">
    <property type="entry name" value="Phosphoglycerate mutase-like"/>
    <property type="match status" value="1"/>
</dbReference>
<evidence type="ECO:0000256" key="4">
    <source>
        <dbReference type="ARBA" id="ARBA00023235"/>
    </source>
</evidence>
<dbReference type="Pfam" id="PF00300">
    <property type="entry name" value="His_Phos_1"/>
    <property type="match status" value="1"/>
</dbReference>
<dbReference type="InterPro" id="IPR029033">
    <property type="entry name" value="His_PPase_superfam"/>
</dbReference>
<protein>
    <recommendedName>
        <fullName evidence="2">phosphoglycerate mutase (2,3-diphosphoglycerate-dependent)</fullName>
        <ecNumber evidence="2">5.4.2.11</ecNumber>
    </recommendedName>
</protein>
<comment type="caution">
    <text evidence="5">The sequence shown here is derived from an EMBL/GenBank/DDBJ whole genome shotgun (WGS) entry which is preliminary data.</text>
</comment>
<dbReference type="Proteomes" id="UP001600941">
    <property type="component" value="Unassembled WGS sequence"/>
</dbReference>
<dbReference type="CDD" id="cd07067">
    <property type="entry name" value="HP_PGM_like"/>
    <property type="match status" value="1"/>
</dbReference>
<dbReference type="PANTHER" id="PTHR11931">
    <property type="entry name" value="PHOSPHOGLYCERATE MUTASE"/>
    <property type="match status" value="1"/>
</dbReference>